<dbReference type="PANTHER" id="PTHR33202:SF2">
    <property type="entry name" value="FERRIC UPTAKE REGULATION PROTEIN"/>
    <property type="match status" value="1"/>
</dbReference>
<comment type="similarity">
    <text evidence="2">Belongs to the Fur family.</text>
</comment>
<keyword evidence="10" id="KW-0804">Transcription</keyword>
<keyword evidence="12" id="KW-1185">Reference proteome</keyword>
<dbReference type="PANTHER" id="PTHR33202">
    <property type="entry name" value="ZINC UPTAKE REGULATION PROTEIN"/>
    <property type="match status" value="1"/>
</dbReference>
<dbReference type="Proteomes" id="UP001319870">
    <property type="component" value="Unassembled WGS sequence"/>
</dbReference>
<evidence type="ECO:0000256" key="10">
    <source>
        <dbReference type="ARBA" id="ARBA00023163"/>
    </source>
</evidence>
<gene>
    <name evidence="11" type="ORF">LEP48_10545</name>
</gene>
<evidence type="ECO:0000256" key="1">
    <source>
        <dbReference type="ARBA" id="ARBA00004496"/>
    </source>
</evidence>
<proteinExistence type="inferred from homology"/>
<dbReference type="CDD" id="cd07153">
    <property type="entry name" value="Fur_like"/>
    <property type="match status" value="1"/>
</dbReference>
<keyword evidence="8" id="KW-0805">Transcription regulation</keyword>
<keyword evidence="9" id="KW-0238">DNA-binding</keyword>
<accession>A0ABS7ZFJ4</accession>
<comment type="caution">
    <text evidence="11">The sequence shown here is derived from an EMBL/GenBank/DDBJ whole genome shotgun (WGS) entry which is preliminary data.</text>
</comment>
<keyword evidence="5" id="KW-0678">Repressor</keyword>
<keyword evidence="7" id="KW-0862">Zinc</keyword>
<sequence length="127" mass="14210">MTRQRAALNDAIDDLSEFRSAQEIHRTLLERGDKVGLATVYRGLQRLADAGELDTVRTGEGENLYRRCETRKHHHHLVCRVCGRAEEIDGPSVERWAHEVGATYGFADITHEVELFGTCAACRSATS</sequence>
<organism evidence="11 12">
    <name type="scientific">Isoptericola luteus</name>
    <dbReference type="NCBI Taxonomy" id="2879484"/>
    <lineage>
        <taxon>Bacteria</taxon>
        <taxon>Bacillati</taxon>
        <taxon>Actinomycetota</taxon>
        <taxon>Actinomycetes</taxon>
        <taxon>Micrococcales</taxon>
        <taxon>Promicromonosporaceae</taxon>
        <taxon>Isoptericola</taxon>
    </lineage>
</organism>
<evidence type="ECO:0000313" key="11">
    <source>
        <dbReference type="EMBL" id="MCA5893786.1"/>
    </source>
</evidence>
<evidence type="ECO:0000256" key="9">
    <source>
        <dbReference type="ARBA" id="ARBA00023125"/>
    </source>
</evidence>
<dbReference type="Gene3D" id="3.30.1490.190">
    <property type="match status" value="1"/>
</dbReference>
<name>A0ABS7ZFJ4_9MICO</name>
<evidence type="ECO:0000256" key="6">
    <source>
        <dbReference type="ARBA" id="ARBA00022723"/>
    </source>
</evidence>
<dbReference type="InterPro" id="IPR036388">
    <property type="entry name" value="WH-like_DNA-bd_sf"/>
</dbReference>
<dbReference type="RefSeq" id="WP_225565617.1">
    <property type="nucleotide sequence ID" value="NZ_JAIXCQ010000006.1"/>
</dbReference>
<evidence type="ECO:0000256" key="2">
    <source>
        <dbReference type="ARBA" id="ARBA00007957"/>
    </source>
</evidence>
<dbReference type="InterPro" id="IPR043135">
    <property type="entry name" value="Fur_C"/>
</dbReference>
<dbReference type="EMBL" id="JAIXCQ010000006">
    <property type="protein sequence ID" value="MCA5893786.1"/>
    <property type="molecule type" value="Genomic_DNA"/>
</dbReference>
<dbReference type="SUPFAM" id="SSF46785">
    <property type="entry name" value="Winged helix' DNA-binding domain"/>
    <property type="match status" value="1"/>
</dbReference>
<keyword evidence="4" id="KW-0963">Cytoplasm</keyword>
<dbReference type="Pfam" id="PF01475">
    <property type="entry name" value="FUR"/>
    <property type="match status" value="1"/>
</dbReference>
<evidence type="ECO:0000313" key="12">
    <source>
        <dbReference type="Proteomes" id="UP001319870"/>
    </source>
</evidence>
<evidence type="ECO:0000256" key="8">
    <source>
        <dbReference type="ARBA" id="ARBA00023015"/>
    </source>
</evidence>
<evidence type="ECO:0000256" key="5">
    <source>
        <dbReference type="ARBA" id="ARBA00022491"/>
    </source>
</evidence>
<evidence type="ECO:0000256" key="7">
    <source>
        <dbReference type="ARBA" id="ARBA00022833"/>
    </source>
</evidence>
<evidence type="ECO:0000256" key="4">
    <source>
        <dbReference type="ARBA" id="ARBA00022490"/>
    </source>
</evidence>
<dbReference type="InterPro" id="IPR002481">
    <property type="entry name" value="FUR"/>
</dbReference>
<comment type="subunit">
    <text evidence="3">Homodimer.</text>
</comment>
<dbReference type="Gene3D" id="1.10.10.10">
    <property type="entry name" value="Winged helix-like DNA-binding domain superfamily/Winged helix DNA-binding domain"/>
    <property type="match status" value="1"/>
</dbReference>
<evidence type="ECO:0000256" key="3">
    <source>
        <dbReference type="ARBA" id="ARBA00011738"/>
    </source>
</evidence>
<protein>
    <submittedName>
        <fullName evidence="11">Transcriptional repressor</fullName>
    </submittedName>
</protein>
<comment type="subcellular location">
    <subcellularLocation>
        <location evidence="1">Cytoplasm</location>
    </subcellularLocation>
</comment>
<dbReference type="InterPro" id="IPR036390">
    <property type="entry name" value="WH_DNA-bd_sf"/>
</dbReference>
<keyword evidence="6" id="KW-0479">Metal-binding</keyword>
<reference evidence="11 12" key="1">
    <citation type="submission" date="2021-09" db="EMBL/GenBank/DDBJ databases">
        <title>Isoptericola luteus sp. nov., a novel bacterium isolated from Harbin, the capital city of Heilongjiang province.</title>
        <authorList>
            <person name="Li J."/>
        </authorList>
    </citation>
    <scope>NUCLEOTIDE SEQUENCE [LARGE SCALE GENOMIC DNA]</scope>
    <source>
        <strain evidence="11 12">NEAU-Y5</strain>
    </source>
</reference>